<sequence>MTTMAMISKTGERMDAMRVEFGAILADRILETELLDFLWEARIGERYLGQHFSEDWICDGDGEELSRVAIMSVLNGRFQIAACVVDGEGVPSELIWRRDCHGSDEANSMFATAH</sequence>
<organism evidence="1 2">
    <name type="scientific">Allosphingosinicella indica</name>
    <dbReference type="NCBI Taxonomy" id="941907"/>
    <lineage>
        <taxon>Bacteria</taxon>
        <taxon>Pseudomonadati</taxon>
        <taxon>Pseudomonadota</taxon>
        <taxon>Alphaproteobacteria</taxon>
        <taxon>Sphingomonadales</taxon>
        <taxon>Sphingomonadaceae</taxon>
        <taxon>Allosphingosinicella</taxon>
    </lineage>
</organism>
<proteinExistence type="predicted"/>
<keyword evidence="2" id="KW-1185">Reference proteome</keyword>
<gene>
    <name evidence="1" type="ORF">SAMN06295910_0161</name>
</gene>
<protein>
    <submittedName>
        <fullName evidence="1">Uncharacterized protein</fullName>
    </submittedName>
</protein>
<evidence type="ECO:0000313" key="1">
    <source>
        <dbReference type="EMBL" id="SMF61179.1"/>
    </source>
</evidence>
<reference evidence="2" key="1">
    <citation type="submission" date="2017-04" db="EMBL/GenBank/DDBJ databases">
        <authorList>
            <person name="Varghese N."/>
            <person name="Submissions S."/>
        </authorList>
    </citation>
    <scope>NUCLEOTIDE SEQUENCE [LARGE SCALE GENOMIC DNA]</scope>
    <source>
        <strain evidence="2">Dd16</strain>
    </source>
</reference>
<evidence type="ECO:0000313" key="2">
    <source>
        <dbReference type="Proteomes" id="UP000192934"/>
    </source>
</evidence>
<dbReference type="Proteomes" id="UP000192934">
    <property type="component" value="Chromosome I"/>
</dbReference>
<dbReference type="AlphaFoldDB" id="A0A1X7FYN8"/>
<name>A0A1X7FYN8_9SPHN</name>
<accession>A0A1X7FYN8</accession>
<dbReference type="EMBL" id="LT840185">
    <property type="protein sequence ID" value="SMF61179.1"/>
    <property type="molecule type" value="Genomic_DNA"/>
</dbReference>
<dbReference type="OrthoDB" id="7472484at2"/>
<dbReference type="RefSeq" id="WP_085217081.1">
    <property type="nucleotide sequence ID" value="NZ_LT840185.1"/>
</dbReference>